<dbReference type="EMBL" id="QFOI01000028">
    <property type="protein sequence ID" value="PZP51525.1"/>
    <property type="molecule type" value="Genomic_DNA"/>
</dbReference>
<reference evidence="5 6" key="1">
    <citation type="submission" date="2017-11" db="EMBL/GenBank/DDBJ databases">
        <title>Infants hospitalized years apart are colonized by the same room-sourced microbial strains.</title>
        <authorList>
            <person name="Brooks B."/>
            <person name="Olm M.R."/>
            <person name="Firek B.A."/>
            <person name="Baker R."/>
            <person name="Thomas B.C."/>
            <person name="Morowitz M.J."/>
            <person name="Banfield J.F."/>
        </authorList>
    </citation>
    <scope>NUCLEOTIDE SEQUENCE [LARGE SCALE GENOMIC DNA]</scope>
    <source>
        <strain evidence="5">S2_009_000_R2_76</strain>
    </source>
</reference>
<evidence type="ECO:0000256" key="1">
    <source>
        <dbReference type="ARBA" id="ARBA00022737"/>
    </source>
</evidence>
<dbReference type="Pfam" id="PF12796">
    <property type="entry name" value="Ank_2"/>
    <property type="match status" value="3"/>
</dbReference>
<evidence type="ECO:0000256" key="3">
    <source>
        <dbReference type="PROSITE-ProRule" id="PRU00023"/>
    </source>
</evidence>
<dbReference type="InterPro" id="IPR002110">
    <property type="entry name" value="Ankyrin_rpt"/>
</dbReference>
<dbReference type="PANTHER" id="PTHR24198">
    <property type="entry name" value="ANKYRIN REPEAT AND PROTEIN KINASE DOMAIN-CONTAINING PROTEIN"/>
    <property type="match status" value="1"/>
</dbReference>
<evidence type="ECO:0000313" key="5">
    <source>
        <dbReference type="EMBL" id="PZP51525.1"/>
    </source>
</evidence>
<dbReference type="Pfam" id="PF13637">
    <property type="entry name" value="Ank_4"/>
    <property type="match status" value="1"/>
</dbReference>
<dbReference type="PROSITE" id="PS50297">
    <property type="entry name" value="ANK_REP_REGION"/>
    <property type="match status" value="3"/>
</dbReference>
<feature type="chain" id="PRO_5015910868" evidence="4">
    <location>
        <begin position="20"/>
        <end position="507"/>
    </location>
</feature>
<dbReference type="AlphaFoldDB" id="A0A2W5F671"/>
<evidence type="ECO:0000256" key="2">
    <source>
        <dbReference type="ARBA" id="ARBA00023043"/>
    </source>
</evidence>
<dbReference type="PANTHER" id="PTHR24198:SF165">
    <property type="entry name" value="ANKYRIN REPEAT-CONTAINING PROTEIN-RELATED"/>
    <property type="match status" value="1"/>
</dbReference>
<dbReference type="SMART" id="SM00248">
    <property type="entry name" value="ANK"/>
    <property type="match status" value="10"/>
</dbReference>
<dbReference type="InterPro" id="IPR036770">
    <property type="entry name" value="Ankyrin_rpt-contain_sf"/>
</dbReference>
<dbReference type="Proteomes" id="UP000249645">
    <property type="component" value="Unassembled WGS sequence"/>
</dbReference>
<proteinExistence type="predicted"/>
<comment type="caution">
    <text evidence="5">The sequence shown here is derived from an EMBL/GenBank/DDBJ whole genome shotgun (WGS) entry which is preliminary data.</text>
</comment>
<feature type="repeat" description="ANK" evidence="3">
    <location>
        <begin position="448"/>
        <end position="481"/>
    </location>
</feature>
<keyword evidence="2 3" id="KW-0040">ANK repeat</keyword>
<evidence type="ECO:0000256" key="4">
    <source>
        <dbReference type="SAM" id="SignalP"/>
    </source>
</evidence>
<feature type="repeat" description="ANK" evidence="3">
    <location>
        <begin position="327"/>
        <end position="359"/>
    </location>
</feature>
<name>A0A2W5F671_9SPHI</name>
<feature type="repeat" description="ANK" evidence="3">
    <location>
        <begin position="126"/>
        <end position="159"/>
    </location>
</feature>
<dbReference type="PROSITE" id="PS50088">
    <property type="entry name" value="ANK_REPEAT"/>
    <property type="match status" value="4"/>
</dbReference>
<keyword evidence="4" id="KW-0732">Signal</keyword>
<dbReference type="SUPFAM" id="SSF48403">
    <property type="entry name" value="Ankyrin repeat"/>
    <property type="match status" value="2"/>
</dbReference>
<dbReference type="Gene3D" id="1.25.40.20">
    <property type="entry name" value="Ankyrin repeat-containing domain"/>
    <property type="match status" value="3"/>
</dbReference>
<sequence>MKKYFVVFATMMWSSGLFAQQASSNTFLDASFWKNNPDITAIQAEIAKGNSPSELNRMAFDPTVMAINSGASLDVIKYLLEQKGNDLNKLTHDARTYIYWAGMKGNLPLVQYLIGKGANLNMEDSHGATPLSFSTNSENSLAVVKALVDGGADLKHSYQDGANLLLMAIGGDSDLKLTDYLVSKGLSLQSTDKNGATAFDYAARAGNLQVLKQLRDRKVKFSNSALLMASEGTRRGSATLEVFQYLVELGIKPNATDAEGKNVLHNLLRRPGQTTIVNYFLEKGVSVNQADKEGNTPFMLACEYNKDLTTIEKLVSLVDNINKKNNAGATALALAIKGNSADVVSLLIGKGADVQTKDNKGNNLAYYLVESFGRGGRGPGGPGGNPNGEPVKDEFAEKMQILKAKGVAFNAKQEDGNSLIYIAAAKESIPLMKKLQGLDIDVNAKNAEGMTALHKAALLAKDDNVLKYLLSIGADKNLKDEMDETAYDLAKENAFLSKKNISIEFLK</sequence>
<gene>
    <name evidence="5" type="ORF">DI598_03015</name>
</gene>
<feature type="signal peptide" evidence="4">
    <location>
        <begin position="1"/>
        <end position="19"/>
    </location>
</feature>
<keyword evidence="1" id="KW-0677">Repeat</keyword>
<evidence type="ECO:0000313" key="6">
    <source>
        <dbReference type="Proteomes" id="UP000249645"/>
    </source>
</evidence>
<organism evidence="5 6">
    <name type="scientific">Pseudopedobacter saltans</name>
    <dbReference type="NCBI Taxonomy" id="151895"/>
    <lineage>
        <taxon>Bacteria</taxon>
        <taxon>Pseudomonadati</taxon>
        <taxon>Bacteroidota</taxon>
        <taxon>Sphingobacteriia</taxon>
        <taxon>Sphingobacteriales</taxon>
        <taxon>Sphingobacteriaceae</taxon>
        <taxon>Pseudopedobacter</taxon>
    </lineage>
</organism>
<feature type="repeat" description="ANK" evidence="3">
    <location>
        <begin position="93"/>
        <end position="125"/>
    </location>
</feature>
<protein>
    <submittedName>
        <fullName evidence="5">Uncharacterized protein</fullName>
    </submittedName>
</protein>
<accession>A0A2W5F671</accession>